<dbReference type="PROSITE" id="PS00022">
    <property type="entry name" value="EGF_1"/>
    <property type="match status" value="3"/>
</dbReference>
<dbReference type="InterPro" id="IPR018097">
    <property type="entry name" value="EGF_Ca-bd_CS"/>
</dbReference>
<feature type="domain" description="EGF-like" evidence="10">
    <location>
        <begin position="1085"/>
        <end position="1121"/>
    </location>
</feature>
<dbReference type="InterPro" id="IPR000436">
    <property type="entry name" value="Sushi_SCR_CCP_dom"/>
</dbReference>
<evidence type="ECO:0000256" key="5">
    <source>
        <dbReference type="ARBA" id="ARBA00023136"/>
    </source>
</evidence>
<dbReference type="InterPro" id="IPR011641">
    <property type="entry name" value="Tyr-kin_ephrin_A/B_rcpt-like"/>
</dbReference>
<feature type="domain" description="Pentraxin (PTX)" evidence="14">
    <location>
        <begin position="1229"/>
        <end position="1413"/>
    </location>
</feature>
<dbReference type="InterPro" id="IPR002035">
    <property type="entry name" value="VWF_A"/>
</dbReference>
<dbReference type="GO" id="GO:0005509">
    <property type="term" value="F:calcium ion binding"/>
    <property type="evidence" value="ECO:0007669"/>
    <property type="project" value="InterPro"/>
</dbReference>
<dbReference type="Pfam" id="PF00084">
    <property type="entry name" value="Sushi"/>
    <property type="match status" value="3"/>
</dbReference>
<dbReference type="InterPro" id="IPR003410">
    <property type="entry name" value="HYR_dom"/>
</dbReference>
<keyword evidence="4" id="KW-0677">Repeat</keyword>
<dbReference type="SUPFAM" id="SSF53300">
    <property type="entry name" value="vWA-like"/>
    <property type="match status" value="1"/>
</dbReference>
<dbReference type="PROSITE" id="PS50026">
    <property type="entry name" value="EGF_3"/>
    <property type="match status" value="4"/>
</dbReference>
<dbReference type="Pfam" id="PF00092">
    <property type="entry name" value="VWA"/>
    <property type="match status" value="1"/>
</dbReference>
<dbReference type="SUPFAM" id="SSF57196">
    <property type="entry name" value="EGF/Laminin"/>
    <property type="match status" value="4"/>
</dbReference>
<organism evidence="15 16">
    <name type="scientific">Pomacea canaliculata</name>
    <name type="common">Golden apple snail</name>
    <dbReference type="NCBI Taxonomy" id="400727"/>
    <lineage>
        <taxon>Eukaryota</taxon>
        <taxon>Metazoa</taxon>
        <taxon>Spiralia</taxon>
        <taxon>Lophotrochozoa</taxon>
        <taxon>Mollusca</taxon>
        <taxon>Gastropoda</taxon>
        <taxon>Caenogastropoda</taxon>
        <taxon>Architaenioglossa</taxon>
        <taxon>Ampullarioidea</taxon>
        <taxon>Ampullariidae</taxon>
        <taxon>Pomacea</taxon>
    </lineage>
</organism>
<dbReference type="PANTHER" id="PTHR12916">
    <property type="entry name" value="CYTOCHROME C OXIDASE POLYPEPTIDE VIC-2"/>
    <property type="match status" value="1"/>
</dbReference>
<dbReference type="SMART" id="SM01411">
    <property type="entry name" value="Ephrin_rec_like"/>
    <property type="match status" value="4"/>
</dbReference>
<feature type="domain" description="EGF-like" evidence="10">
    <location>
        <begin position="1123"/>
        <end position="1159"/>
    </location>
</feature>
<feature type="domain" description="HYR" evidence="12">
    <location>
        <begin position="568"/>
        <end position="648"/>
    </location>
</feature>
<keyword evidence="7" id="KW-0325">Glycoprotein</keyword>
<dbReference type="STRING" id="400727.A0A2T7NP26"/>
<accession>A0A2T7NP26</accession>
<dbReference type="Pfam" id="PF02494">
    <property type="entry name" value="HYR"/>
    <property type="match status" value="2"/>
</dbReference>
<comment type="caution">
    <text evidence="8">Lacks conserved residue(s) required for the propagation of feature annotation.</text>
</comment>
<evidence type="ECO:0000256" key="8">
    <source>
        <dbReference type="PROSITE-ProRule" id="PRU00076"/>
    </source>
</evidence>
<dbReference type="Gene3D" id="2.10.70.10">
    <property type="entry name" value="Complement Module, domain 1"/>
    <property type="match status" value="4"/>
</dbReference>
<keyword evidence="3" id="KW-0732">Signal</keyword>
<sequence>MWPSSSVSVKGHVISVSSLSFAIFVLLTVPSSGFVLTDDLFNSLFQPVVEPTFKAKVETLGAVLKRHVQQLRSTENRQVDLVFLVDSSASVGGAYFKDEIKFVKKLLADFTVDLNTTRVSIITFSSREKVVRHVDHLTNPNDQNHKCSLLMEEIPRIKYIGGGTYTLGAFLEAKRVLLSARSDSVKAIFLITDGFSNGGDPRPEARRLKSEGVKVFTFGIRNGNVRELWEMASEPRNETCYILNSFEEFEALARRALHSDLHSGTFIPQPAKKCSYLCTSDGYCCHANASCSCGTHTGKYECLCKPGYYGNGVGKDGCKPCPPGTYKDFRGSGDVSICKPCPDENQVTIAGATLVQECKCKRGFRDFNSSECTVFRCPELQEPKSGYFVNKQCDNVFNAACGLRCQPGYELRGSSLRICQEDGTWSGQETECVLKTCPALPSPKNGHMVCTTDDFSYPTVCRSPAKLGISSWAHASGHAWPSLCGPASPHAVGCPENIEMAADDDNDTAEVTWTVPVPVDNSGFIPVLTSDPAVVPPAPFPIGITIVTYSAEDLSQNVAKCKFYVLVLDNTPPRVDKCFSPKPVISHDSHGNVTWEEPIFSDNSGKVTEVEASHSPGLFPRGRTLVTYTAYDSSRNNNTCTLEINVIANPCQYPDPPANGERTCRESKEGVHCTLSCLDGYAFVVEPAPEYFCADDNGWGPTDKLPFPDCADFNKINLVVNGRRRRAVSWADNKHVRQRIASLKFDFTLQGTANSTNDTRDAIEQQRSLSESMKRLLQELQGQAKVGEFDMYIAGRWLRFSDMDFDFLRHSFRCQDGSVLVNNTCVSCPLGMFYNVVTLQCQSCPISTYQPQQGQLSCLVCPEKTSTSTAHARSLQECRSQCLPGSVSPTGLERCETCEKGFYQPHYAQTTCIPCPEGFTTTRRGARVLEQCREQCPPGHVSRSGLSPCYQCPPSSFQPDYGQSVCIRCPHGSTTDHSAATSVTECQGDLELQSDDASVYQNQQQFLEASECFNRPCMNGGTCVPEDGGLYVCQCALGFEGQKCERDIDECQSAPCENGGTCVDGANSFTCNCPNGYTGVTCETNVNDCAGQPCVNGGTCQDDVSGYRCTCAVGFSGATCEIETDECLSLPCVNGGTCVDNPSNYTCLCVAGYTGTSVNRRFLSARPTLVRTAPSVKTSSTSTSATARTAMLVLTVKSVRMLLLNHLVITQRTRLLHSNNNNNNEELDAHYQMDFPATFTAFTVNYASLPINRPLDALTVSFWMKSDDNVNYGTPFSYAVANMDNALTLTDYNGFVLYVNGEKKVTDGKMNDGKWHHIVVTWASARGMEAVQGRRKGILVIGQEQDSLGGDFSSTEAFIGTLTLFNMWDRELPLSDVENMMVSCQDFHGNVISWPEVQKAMHGGVSAQPSTFCQDCPPPTAPEFGSADFTSLAPGSQVDFSCNRGFEVTGPSSSLCLVTSEWNSCTNFPATSLCIQIPGVECGRPGNIANGYVEGTRYSFDNRVRYYCNKGFKIQGSETLYCNENGIWEGEKPTCAGSVPAVAIINRISEVYLLLELVRTELSSHKQAET</sequence>
<dbReference type="Gene3D" id="2.60.120.200">
    <property type="match status" value="1"/>
</dbReference>
<feature type="domain" description="EGF-like" evidence="10">
    <location>
        <begin position="1047"/>
        <end position="1083"/>
    </location>
</feature>
<evidence type="ECO:0000313" key="16">
    <source>
        <dbReference type="Proteomes" id="UP000245119"/>
    </source>
</evidence>
<feature type="disulfide bond" evidence="8">
    <location>
        <begin position="1111"/>
        <end position="1120"/>
    </location>
</feature>
<dbReference type="PROSITE" id="PS50825">
    <property type="entry name" value="HYR"/>
    <property type="match status" value="2"/>
</dbReference>
<protein>
    <recommendedName>
        <fullName evidence="17">Sushi, von Willebrand factor type A, EGF and pentraxin domain-containing protein 1</fullName>
    </recommendedName>
</protein>
<dbReference type="GO" id="GO:0007219">
    <property type="term" value="P:Notch signaling pathway"/>
    <property type="evidence" value="ECO:0007669"/>
    <property type="project" value="TreeGrafter"/>
</dbReference>
<feature type="disulfide bond" evidence="9">
    <location>
        <begin position="405"/>
        <end position="432"/>
    </location>
</feature>
<dbReference type="SUPFAM" id="SSF57535">
    <property type="entry name" value="Complement control module/SCR domain"/>
    <property type="match status" value="4"/>
</dbReference>
<dbReference type="CDD" id="cd00054">
    <property type="entry name" value="EGF_CA"/>
    <property type="match status" value="4"/>
</dbReference>
<keyword evidence="6 8" id="KW-1015">Disulfide bond</keyword>
<dbReference type="SUPFAM" id="SSF57184">
    <property type="entry name" value="Growth factor receptor domain"/>
    <property type="match status" value="1"/>
</dbReference>
<keyword evidence="9" id="KW-0768">Sushi</keyword>
<dbReference type="SUPFAM" id="SSF49899">
    <property type="entry name" value="Concanavalin A-like lectins/glucanases"/>
    <property type="match status" value="1"/>
</dbReference>
<dbReference type="InterPro" id="IPR000152">
    <property type="entry name" value="EGF-type_Asp/Asn_hydroxyl_site"/>
</dbReference>
<feature type="disulfide bond" evidence="8">
    <location>
        <begin position="1035"/>
        <end position="1044"/>
    </location>
</feature>
<dbReference type="InterPro" id="IPR001881">
    <property type="entry name" value="EGF-like_Ca-bd_dom"/>
</dbReference>
<keyword evidence="16" id="KW-1185">Reference proteome</keyword>
<dbReference type="FunFam" id="2.10.25.10:FF:000309">
    <property type="entry name" value="Uncharacterized protein, isoform A"/>
    <property type="match status" value="1"/>
</dbReference>
<dbReference type="EMBL" id="PZQS01000010">
    <property type="protein sequence ID" value="PVD22921.1"/>
    <property type="molecule type" value="Genomic_DNA"/>
</dbReference>
<dbReference type="InterPro" id="IPR013320">
    <property type="entry name" value="ConA-like_dom_sf"/>
</dbReference>
<comment type="subcellular location">
    <subcellularLocation>
        <location evidence="1">Membrane</location>
    </subcellularLocation>
</comment>
<feature type="domain" description="Sushi" evidence="13">
    <location>
        <begin position="1414"/>
        <end position="1476"/>
    </location>
</feature>
<feature type="disulfide bond" evidence="9">
    <location>
        <begin position="1508"/>
        <end position="1535"/>
    </location>
</feature>
<dbReference type="Gene3D" id="3.40.50.410">
    <property type="entry name" value="von Willebrand factor, type A domain"/>
    <property type="match status" value="1"/>
</dbReference>
<evidence type="ECO:0000256" key="3">
    <source>
        <dbReference type="ARBA" id="ARBA00022729"/>
    </source>
</evidence>
<keyword evidence="5" id="KW-0472">Membrane</keyword>
<dbReference type="Proteomes" id="UP000245119">
    <property type="component" value="Linkage Group LG10"/>
</dbReference>
<dbReference type="PROSITE" id="PS01187">
    <property type="entry name" value="EGF_CA"/>
    <property type="match status" value="2"/>
</dbReference>
<dbReference type="Pfam" id="PF00354">
    <property type="entry name" value="Pentaxin"/>
    <property type="match status" value="1"/>
</dbReference>
<evidence type="ECO:0000259" key="11">
    <source>
        <dbReference type="PROSITE" id="PS50234"/>
    </source>
</evidence>
<dbReference type="GO" id="GO:0005112">
    <property type="term" value="F:Notch binding"/>
    <property type="evidence" value="ECO:0007669"/>
    <property type="project" value="TreeGrafter"/>
</dbReference>
<dbReference type="CDD" id="cd00033">
    <property type="entry name" value="CCP"/>
    <property type="match status" value="3"/>
</dbReference>
<dbReference type="Pfam" id="PF00008">
    <property type="entry name" value="EGF"/>
    <property type="match status" value="4"/>
</dbReference>
<feature type="domain" description="Sushi" evidence="13">
    <location>
        <begin position="649"/>
        <end position="712"/>
    </location>
</feature>
<evidence type="ECO:0000259" key="12">
    <source>
        <dbReference type="PROSITE" id="PS50825"/>
    </source>
</evidence>
<reference evidence="15 16" key="1">
    <citation type="submission" date="2018-04" db="EMBL/GenBank/DDBJ databases">
        <title>The genome of golden apple snail Pomacea canaliculata provides insight into stress tolerance and invasive adaptation.</title>
        <authorList>
            <person name="Liu C."/>
            <person name="Liu B."/>
            <person name="Ren Y."/>
            <person name="Zhang Y."/>
            <person name="Wang H."/>
            <person name="Li S."/>
            <person name="Jiang F."/>
            <person name="Yin L."/>
            <person name="Zhang G."/>
            <person name="Qian W."/>
            <person name="Fan W."/>
        </authorList>
    </citation>
    <scope>NUCLEOTIDE SEQUENCE [LARGE SCALE GENOMIC DNA]</scope>
    <source>
        <strain evidence="15">SZHN2017</strain>
        <tissue evidence="15">Muscle</tissue>
    </source>
</reference>
<dbReference type="PROSITE" id="PS50234">
    <property type="entry name" value="VWFA"/>
    <property type="match status" value="1"/>
</dbReference>
<dbReference type="GO" id="GO:0016020">
    <property type="term" value="C:membrane"/>
    <property type="evidence" value="ECO:0007669"/>
    <property type="project" value="UniProtKB-SubCell"/>
</dbReference>
<dbReference type="PROSITE" id="PS00010">
    <property type="entry name" value="ASX_HYDROXYL"/>
    <property type="match status" value="3"/>
</dbReference>
<dbReference type="SMART" id="SM00032">
    <property type="entry name" value="CCP"/>
    <property type="match status" value="4"/>
</dbReference>
<evidence type="ECO:0000256" key="6">
    <source>
        <dbReference type="ARBA" id="ARBA00023157"/>
    </source>
</evidence>
<feature type="domain" description="Sushi" evidence="13">
    <location>
        <begin position="1480"/>
        <end position="1537"/>
    </location>
</feature>
<dbReference type="SMART" id="SM00181">
    <property type="entry name" value="EGF"/>
    <property type="match status" value="6"/>
</dbReference>
<evidence type="ECO:0000256" key="7">
    <source>
        <dbReference type="ARBA" id="ARBA00023180"/>
    </source>
</evidence>
<feature type="domain" description="HYR" evidence="12">
    <location>
        <begin position="484"/>
        <end position="567"/>
    </location>
</feature>
<dbReference type="CDD" id="cd01450">
    <property type="entry name" value="vWFA_subfamily_ECM"/>
    <property type="match status" value="1"/>
</dbReference>
<dbReference type="FunFam" id="2.10.70.10:FF:000011">
    <property type="entry name" value="CUB and sushi domain-containing protein 3 isoform A"/>
    <property type="match status" value="1"/>
</dbReference>
<name>A0A2T7NP26_POMCA</name>
<evidence type="ECO:0000259" key="13">
    <source>
        <dbReference type="PROSITE" id="PS50923"/>
    </source>
</evidence>
<dbReference type="FunFam" id="2.10.25.10:FF:000472">
    <property type="entry name" value="Uncharacterized protein, isoform A"/>
    <property type="match status" value="1"/>
</dbReference>
<feature type="disulfide bond" evidence="8">
    <location>
        <begin position="1073"/>
        <end position="1082"/>
    </location>
</feature>
<dbReference type="InterPro" id="IPR001759">
    <property type="entry name" value="PTX_dom"/>
</dbReference>
<comment type="caution">
    <text evidence="15">The sequence shown here is derived from an EMBL/GenBank/DDBJ whole genome shotgun (WGS) entry which is preliminary data.</text>
</comment>
<dbReference type="PROSITE" id="PS51828">
    <property type="entry name" value="PTX_2"/>
    <property type="match status" value="1"/>
</dbReference>
<evidence type="ECO:0008006" key="17">
    <source>
        <dbReference type="Google" id="ProtNLM"/>
    </source>
</evidence>
<dbReference type="SMART" id="SM00159">
    <property type="entry name" value="PTX"/>
    <property type="match status" value="1"/>
</dbReference>
<evidence type="ECO:0000256" key="2">
    <source>
        <dbReference type="ARBA" id="ARBA00022536"/>
    </source>
</evidence>
<dbReference type="PROSITE" id="PS50923">
    <property type="entry name" value="SUSHI"/>
    <property type="match status" value="4"/>
</dbReference>
<dbReference type="SMART" id="SM00327">
    <property type="entry name" value="VWA"/>
    <property type="match status" value="1"/>
</dbReference>
<proteinExistence type="predicted"/>
<keyword evidence="2 8" id="KW-0245">EGF-like domain</keyword>
<dbReference type="PROSITE" id="PS01186">
    <property type="entry name" value="EGF_2"/>
    <property type="match status" value="3"/>
</dbReference>
<dbReference type="FunFam" id="2.10.25.10:FF:000122">
    <property type="entry name" value="Protein crumbs homolog 2"/>
    <property type="match status" value="1"/>
</dbReference>
<dbReference type="PRINTS" id="PR00010">
    <property type="entry name" value="EGFBLOOD"/>
</dbReference>
<dbReference type="InterPro" id="IPR009030">
    <property type="entry name" value="Growth_fac_rcpt_cys_sf"/>
</dbReference>
<dbReference type="Gene3D" id="2.10.50.10">
    <property type="entry name" value="Tumor Necrosis Factor Receptor, subunit A, domain 2"/>
    <property type="match status" value="4"/>
</dbReference>
<dbReference type="OrthoDB" id="6515930at2759"/>
<feature type="domain" description="Sushi" evidence="13">
    <location>
        <begin position="375"/>
        <end position="434"/>
    </location>
</feature>
<feature type="domain" description="EGF-like" evidence="10">
    <location>
        <begin position="1008"/>
        <end position="1045"/>
    </location>
</feature>
<dbReference type="PANTHER" id="PTHR12916:SF9">
    <property type="entry name" value="NEUROGENIC LOCUS NOTCH HOMOLOG PROTEIN 1-RELATED"/>
    <property type="match status" value="1"/>
</dbReference>
<gene>
    <name evidence="15" type="ORF">C0Q70_16181</name>
</gene>
<evidence type="ECO:0000259" key="10">
    <source>
        <dbReference type="PROSITE" id="PS50026"/>
    </source>
</evidence>
<evidence type="ECO:0000313" key="15">
    <source>
        <dbReference type="EMBL" id="PVD22921.1"/>
    </source>
</evidence>
<evidence type="ECO:0000256" key="1">
    <source>
        <dbReference type="ARBA" id="ARBA00004370"/>
    </source>
</evidence>
<feature type="domain" description="VWFA" evidence="11">
    <location>
        <begin position="80"/>
        <end position="261"/>
    </location>
</feature>
<evidence type="ECO:0000259" key="14">
    <source>
        <dbReference type="PROSITE" id="PS51828"/>
    </source>
</evidence>
<dbReference type="FunFam" id="2.10.50.10:FF:000018">
    <property type="entry name" value="Sushi, von Willebrand factor type A, EGF and pentraxin domain-containing 1"/>
    <property type="match status" value="2"/>
</dbReference>
<dbReference type="Gene3D" id="2.10.25.10">
    <property type="entry name" value="Laminin"/>
    <property type="match status" value="4"/>
</dbReference>
<dbReference type="Pfam" id="PF07699">
    <property type="entry name" value="Ephrin_rec_like"/>
    <property type="match status" value="4"/>
</dbReference>
<dbReference type="SMART" id="SM00179">
    <property type="entry name" value="EGF_CA"/>
    <property type="match status" value="4"/>
</dbReference>
<dbReference type="InterPro" id="IPR035976">
    <property type="entry name" value="Sushi/SCR/CCP_sf"/>
</dbReference>
<dbReference type="InterPro" id="IPR000742">
    <property type="entry name" value="EGF"/>
</dbReference>
<evidence type="ECO:0000256" key="4">
    <source>
        <dbReference type="ARBA" id="ARBA00022737"/>
    </source>
</evidence>
<dbReference type="InterPro" id="IPR036465">
    <property type="entry name" value="vWFA_dom_sf"/>
</dbReference>
<evidence type="ECO:0000256" key="9">
    <source>
        <dbReference type="PROSITE-ProRule" id="PRU00302"/>
    </source>
</evidence>